<dbReference type="PANTHER" id="PTHR30537:SF68">
    <property type="entry name" value="TRANSCRIPTIONAL REGULATOR-RELATED"/>
    <property type="match status" value="1"/>
</dbReference>
<dbReference type="InterPro" id="IPR005119">
    <property type="entry name" value="LysR_subst-bd"/>
</dbReference>
<dbReference type="SUPFAM" id="SSF53850">
    <property type="entry name" value="Periplasmic binding protein-like II"/>
    <property type="match status" value="1"/>
</dbReference>
<dbReference type="Proteomes" id="UP000244904">
    <property type="component" value="Unassembled WGS sequence"/>
</dbReference>
<feature type="domain" description="HTH lysR-type" evidence="5">
    <location>
        <begin position="3"/>
        <end position="60"/>
    </location>
</feature>
<evidence type="ECO:0000313" key="6">
    <source>
        <dbReference type="EMBL" id="SPF81474.1"/>
    </source>
</evidence>
<evidence type="ECO:0000256" key="2">
    <source>
        <dbReference type="ARBA" id="ARBA00023015"/>
    </source>
</evidence>
<dbReference type="OrthoDB" id="9813056at2"/>
<dbReference type="InterPro" id="IPR000847">
    <property type="entry name" value="LysR_HTH_N"/>
</dbReference>
<dbReference type="SUPFAM" id="SSF46785">
    <property type="entry name" value="Winged helix' DNA-binding domain"/>
    <property type="match status" value="1"/>
</dbReference>
<dbReference type="GO" id="GO:0003700">
    <property type="term" value="F:DNA-binding transcription factor activity"/>
    <property type="evidence" value="ECO:0007669"/>
    <property type="project" value="InterPro"/>
</dbReference>
<accession>A0A2R8B020</accession>
<comment type="similarity">
    <text evidence="1">Belongs to the LysR transcriptional regulatory family.</text>
</comment>
<proteinExistence type="inferred from homology"/>
<dbReference type="GO" id="GO:0006351">
    <property type="term" value="P:DNA-templated transcription"/>
    <property type="evidence" value="ECO:0007669"/>
    <property type="project" value="TreeGrafter"/>
</dbReference>
<keyword evidence="7" id="KW-1185">Reference proteome</keyword>
<gene>
    <name evidence="6" type="primary">pgrR_1</name>
    <name evidence="6" type="ORF">PRI8871_03297</name>
</gene>
<keyword evidence="3" id="KW-0238">DNA-binding</keyword>
<dbReference type="GO" id="GO:0043565">
    <property type="term" value="F:sequence-specific DNA binding"/>
    <property type="evidence" value="ECO:0007669"/>
    <property type="project" value="TreeGrafter"/>
</dbReference>
<dbReference type="AlphaFoldDB" id="A0A2R8B020"/>
<dbReference type="InterPro" id="IPR036388">
    <property type="entry name" value="WH-like_DNA-bd_sf"/>
</dbReference>
<evidence type="ECO:0000256" key="4">
    <source>
        <dbReference type="ARBA" id="ARBA00023163"/>
    </source>
</evidence>
<sequence>MRWKIDDLPVFVAIAETGGITAAATRLNMPKSSVSTALARLEEALGLRLVERSTRSLRLTGEGETFVQLAQAISEQAREADALMMGLTQTPRGRLTVSLPPAFAQEVLAPRLPAFHARYPEVALDLGTSPGKEVLPEGCDIAVVVGALEDSDLVARKLIAGPLVWVASPKVAAALPAAPDPAEVPAYVAICERRYALPRLPVHVLGRAAQIDMQTGISRTDDPLIVRQAVMSGGGAALLPRRYCRDQLAAGTLKEVFANISLDLAASQLSAVYSSRRLMSPRLRVFLDFLTEVCSGV</sequence>
<dbReference type="InterPro" id="IPR058163">
    <property type="entry name" value="LysR-type_TF_proteobact-type"/>
</dbReference>
<dbReference type="Gene3D" id="1.10.10.10">
    <property type="entry name" value="Winged helix-like DNA-binding domain superfamily/Winged helix DNA-binding domain"/>
    <property type="match status" value="1"/>
</dbReference>
<dbReference type="PROSITE" id="PS50931">
    <property type="entry name" value="HTH_LYSR"/>
    <property type="match status" value="1"/>
</dbReference>
<dbReference type="RefSeq" id="WP_108887269.1">
    <property type="nucleotide sequence ID" value="NZ_OMOJ01000010.1"/>
</dbReference>
<evidence type="ECO:0000259" key="5">
    <source>
        <dbReference type="PROSITE" id="PS50931"/>
    </source>
</evidence>
<keyword evidence="4" id="KW-0804">Transcription</keyword>
<evidence type="ECO:0000256" key="1">
    <source>
        <dbReference type="ARBA" id="ARBA00009437"/>
    </source>
</evidence>
<name>A0A2R8B020_9RHOB</name>
<dbReference type="Pfam" id="PF03466">
    <property type="entry name" value="LysR_substrate"/>
    <property type="match status" value="1"/>
</dbReference>
<protein>
    <submittedName>
        <fullName evidence="6">HTH-type transcriptional regulator PgrR</fullName>
    </submittedName>
</protein>
<dbReference type="Pfam" id="PF00126">
    <property type="entry name" value="HTH_1"/>
    <property type="match status" value="1"/>
</dbReference>
<evidence type="ECO:0000256" key="3">
    <source>
        <dbReference type="ARBA" id="ARBA00023125"/>
    </source>
</evidence>
<dbReference type="EMBL" id="OMOJ01000010">
    <property type="protein sequence ID" value="SPF81474.1"/>
    <property type="molecule type" value="Genomic_DNA"/>
</dbReference>
<evidence type="ECO:0000313" key="7">
    <source>
        <dbReference type="Proteomes" id="UP000244904"/>
    </source>
</evidence>
<organism evidence="6 7">
    <name type="scientific">Pseudoprimorskyibacter insulae</name>
    <dbReference type="NCBI Taxonomy" id="1695997"/>
    <lineage>
        <taxon>Bacteria</taxon>
        <taxon>Pseudomonadati</taxon>
        <taxon>Pseudomonadota</taxon>
        <taxon>Alphaproteobacteria</taxon>
        <taxon>Rhodobacterales</taxon>
        <taxon>Paracoccaceae</taxon>
        <taxon>Pseudoprimorskyibacter</taxon>
    </lineage>
</organism>
<reference evidence="7" key="1">
    <citation type="submission" date="2018-03" db="EMBL/GenBank/DDBJ databases">
        <authorList>
            <person name="Rodrigo-Torres L."/>
            <person name="Arahal R. D."/>
            <person name="Lucena T."/>
        </authorList>
    </citation>
    <scope>NUCLEOTIDE SEQUENCE [LARGE SCALE GENOMIC DNA]</scope>
    <source>
        <strain evidence="7">CECT 8871</strain>
    </source>
</reference>
<keyword evidence="2" id="KW-0805">Transcription regulation</keyword>
<dbReference type="PANTHER" id="PTHR30537">
    <property type="entry name" value="HTH-TYPE TRANSCRIPTIONAL REGULATOR"/>
    <property type="match status" value="1"/>
</dbReference>
<dbReference type="CDD" id="cd08422">
    <property type="entry name" value="PBP2_CrgA_like"/>
    <property type="match status" value="1"/>
</dbReference>
<dbReference type="Gene3D" id="3.40.190.290">
    <property type="match status" value="1"/>
</dbReference>
<dbReference type="FunFam" id="1.10.10.10:FF:000001">
    <property type="entry name" value="LysR family transcriptional regulator"/>
    <property type="match status" value="1"/>
</dbReference>
<dbReference type="InterPro" id="IPR036390">
    <property type="entry name" value="WH_DNA-bd_sf"/>
</dbReference>